<dbReference type="Proteomes" id="UP001139193">
    <property type="component" value="Unassembled WGS sequence"/>
</dbReference>
<comment type="caution">
    <text evidence="3">The sequence shown here is derived from an EMBL/GenBank/DDBJ whole genome shotgun (WGS) entry which is preliminary data.</text>
</comment>
<evidence type="ECO:0000256" key="1">
    <source>
        <dbReference type="SAM" id="MobiDB-lite"/>
    </source>
</evidence>
<evidence type="ECO:0008006" key="5">
    <source>
        <dbReference type="Google" id="ProtNLM"/>
    </source>
</evidence>
<dbReference type="RefSeq" id="WP_241937761.1">
    <property type="nucleotide sequence ID" value="NZ_JALBGC010000005.1"/>
</dbReference>
<organism evidence="3 4">
    <name type="scientific">Hymenobacter cyanobacteriorum</name>
    <dbReference type="NCBI Taxonomy" id="2926463"/>
    <lineage>
        <taxon>Bacteria</taxon>
        <taxon>Pseudomonadati</taxon>
        <taxon>Bacteroidota</taxon>
        <taxon>Cytophagia</taxon>
        <taxon>Cytophagales</taxon>
        <taxon>Hymenobacteraceae</taxon>
        <taxon>Hymenobacter</taxon>
    </lineage>
</organism>
<feature type="chain" id="PRO_5040862790" description="WW domain-containing protein" evidence="2">
    <location>
        <begin position="20"/>
        <end position="116"/>
    </location>
</feature>
<dbReference type="AlphaFoldDB" id="A0A9X2AJ88"/>
<protein>
    <recommendedName>
        <fullName evidence="5">WW domain-containing protein</fullName>
    </recommendedName>
</protein>
<name>A0A9X2AJ88_9BACT</name>
<sequence length="116" mass="12943">MKSQLLLIVLGCGMSVAHAQLLPVPGAKNPDWNKEKAEAQPEATPFGEAPQVDPMPNAVQNSIASTGNHHYYWDASRQLAYQWRSRPGSGTVAPDKQVQVREDRTGIVYTFRRKRQ</sequence>
<feature type="region of interest" description="Disordered" evidence="1">
    <location>
        <begin position="26"/>
        <end position="61"/>
    </location>
</feature>
<dbReference type="EMBL" id="JALBGC010000005">
    <property type="protein sequence ID" value="MCI1189535.1"/>
    <property type="molecule type" value="Genomic_DNA"/>
</dbReference>
<proteinExistence type="predicted"/>
<reference evidence="3" key="1">
    <citation type="submission" date="2022-03" db="EMBL/GenBank/DDBJ databases">
        <title>Bacterial whole genome sequence for Hymenobacter sp. DH14.</title>
        <authorList>
            <person name="Le V."/>
        </authorList>
    </citation>
    <scope>NUCLEOTIDE SEQUENCE</scope>
    <source>
        <strain evidence="3">DH14</strain>
    </source>
</reference>
<keyword evidence="2" id="KW-0732">Signal</keyword>
<accession>A0A9X2AJ88</accession>
<feature type="signal peptide" evidence="2">
    <location>
        <begin position="1"/>
        <end position="19"/>
    </location>
</feature>
<evidence type="ECO:0000313" key="3">
    <source>
        <dbReference type="EMBL" id="MCI1189535.1"/>
    </source>
</evidence>
<evidence type="ECO:0000313" key="4">
    <source>
        <dbReference type="Proteomes" id="UP001139193"/>
    </source>
</evidence>
<gene>
    <name evidence="3" type="ORF">MON38_19095</name>
</gene>
<evidence type="ECO:0000256" key="2">
    <source>
        <dbReference type="SAM" id="SignalP"/>
    </source>
</evidence>
<keyword evidence="4" id="KW-1185">Reference proteome</keyword>